<dbReference type="InterPro" id="IPR043502">
    <property type="entry name" value="DNA/RNA_pol_sf"/>
</dbReference>
<dbReference type="AlphaFoldDB" id="A0AAF0UP90"/>
<evidence type="ECO:0000259" key="2">
    <source>
        <dbReference type="Pfam" id="PF17919"/>
    </source>
</evidence>
<dbReference type="InterPro" id="IPR050951">
    <property type="entry name" value="Retrovirus_Pol_polyprotein"/>
</dbReference>
<gene>
    <name evidence="3" type="ORF">MTR67_043718</name>
</gene>
<dbReference type="PANTHER" id="PTHR37984">
    <property type="entry name" value="PROTEIN CBG26694"/>
    <property type="match status" value="1"/>
</dbReference>
<protein>
    <recommendedName>
        <fullName evidence="2">Reverse transcriptase/retrotransposon-derived protein RNase H-like domain-containing protein</fullName>
    </recommendedName>
</protein>
<dbReference type="GO" id="GO:0003824">
    <property type="term" value="F:catalytic activity"/>
    <property type="evidence" value="ECO:0007669"/>
    <property type="project" value="UniProtKB-KW"/>
</dbReference>
<dbReference type="InterPro" id="IPR043128">
    <property type="entry name" value="Rev_trsase/Diguanyl_cyclase"/>
</dbReference>
<dbReference type="SUPFAM" id="SSF56672">
    <property type="entry name" value="DNA/RNA polymerases"/>
    <property type="match status" value="1"/>
</dbReference>
<dbReference type="Gene3D" id="3.30.70.270">
    <property type="match status" value="1"/>
</dbReference>
<name>A0AAF0UP90_SOLVR</name>
<reference evidence="3" key="1">
    <citation type="submission" date="2023-08" db="EMBL/GenBank/DDBJ databases">
        <title>A de novo genome assembly of Solanum verrucosum Schlechtendal, a Mexican diploid species geographically isolated from the other diploid A-genome species in potato relatives.</title>
        <authorList>
            <person name="Hosaka K."/>
        </authorList>
    </citation>
    <scope>NUCLEOTIDE SEQUENCE</scope>
    <source>
        <tissue evidence="3">Young leaves</tissue>
    </source>
</reference>
<dbReference type="PANTHER" id="PTHR37984:SF5">
    <property type="entry name" value="PROTEIN NYNRIN-LIKE"/>
    <property type="match status" value="1"/>
</dbReference>
<dbReference type="FunFam" id="3.30.70.270:FF:000020">
    <property type="entry name" value="Transposon Tf2-6 polyprotein-like Protein"/>
    <property type="match status" value="1"/>
</dbReference>
<accession>A0AAF0UP90</accession>
<dbReference type="InterPro" id="IPR041577">
    <property type="entry name" value="RT_RNaseH_2"/>
</dbReference>
<keyword evidence="4" id="KW-1185">Reference proteome</keyword>
<evidence type="ECO:0000313" key="3">
    <source>
        <dbReference type="EMBL" id="WMV50333.1"/>
    </source>
</evidence>
<sequence length="92" mass="10298">MRGFLGFAGYCRRFVEGFYSIASPLMSLTPKKAKFVWLETCKKSFQELKDRLTSTLVLALEEGAYSFMVYCDASRVGSGCVHCLCFKATSDP</sequence>
<keyword evidence="1" id="KW-0511">Multifunctional enzyme</keyword>
<organism evidence="3 4">
    <name type="scientific">Solanum verrucosum</name>
    <dbReference type="NCBI Taxonomy" id="315347"/>
    <lineage>
        <taxon>Eukaryota</taxon>
        <taxon>Viridiplantae</taxon>
        <taxon>Streptophyta</taxon>
        <taxon>Embryophyta</taxon>
        <taxon>Tracheophyta</taxon>
        <taxon>Spermatophyta</taxon>
        <taxon>Magnoliopsida</taxon>
        <taxon>eudicotyledons</taxon>
        <taxon>Gunneridae</taxon>
        <taxon>Pentapetalae</taxon>
        <taxon>asterids</taxon>
        <taxon>lamiids</taxon>
        <taxon>Solanales</taxon>
        <taxon>Solanaceae</taxon>
        <taxon>Solanoideae</taxon>
        <taxon>Solaneae</taxon>
        <taxon>Solanum</taxon>
    </lineage>
</organism>
<dbReference type="Pfam" id="PF17919">
    <property type="entry name" value="RT_RNaseH_2"/>
    <property type="match status" value="1"/>
</dbReference>
<evidence type="ECO:0000313" key="4">
    <source>
        <dbReference type="Proteomes" id="UP001234989"/>
    </source>
</evidence>
<feature type="domain" description="Reverse transcriptase/retrotransposon-derived protein RNase H-like" evidence="2">
    <location>
        <begin position="37"/>
        <end position="81"/>
    </location>
</feature>
<dbReference type="Proteomes" id="UP001234989">
    <property type="component" value="Chromosome 10"/>
</dbReference>
<proteinExistence type="predicted"/>
<evidence type="ECO:0000256" key="1">
    <source>
        <dbReference type="ARBA" id="ARBA00023268"/>
    </source>
</evidence>
<dbReference type="EMBL" id="CP133621">
    <property type="protein sequence ID" value="WMV50333.1"/>
    <property type="molecule type" value="Genomic_DNA"/>
</dbReference>